<evidence type="ECO:0000259" key="8">
    <source>
        <dbReference type="PROSITE" id="PS50846"/>
    </source>
</evidence>
<dbReference type="Pfam" id="PF00403">
    <property type="entry name" value="HMA"/>
    <property type="match status" value="1"/>
</dbReference>
<dbReference type="CDD" id="cd00371">
    <property type="entry name" value="HMA"/>
    <property type="match status" value="1"/>
</dbReference>
<dbReference type="SUPFAM" id="SSF55008">
    <property type="entry name" value="HMA, heavy metal-associated domain"/>
    <property type="match status" value="1"/>
</dbReference>
<evidence type="ECO:0000256" key="1">
    <source>
        <dbReference type="ARBA" id="ARBA00022448"/>
    </source>
</evidence>
<feature type="domain" description="HMA" evidence="8">
    <location>
        <begin position="4"/>
        <end position="68"/>
    </location>
</feature>
<dbReference type="AlphaFoldDB" id="A0A507CM86"/>
<accession>A0A507CM86</accession>
<dbReference type="InterPro" id="IPR036163">
    <property type="entry name" value="HMA_dom_sf"/>
</dbReference>
<dbReference type="GO" id="GO:0016531">
    <property type="term" value="F:copper chaperone activity"/>
    <property type="evidence" value="ECO:0007669"/>
    <property type="project" value="TreeGrafter"/>
</dbReference>
<evidence type="ECO:0000256" key="7">
    <source>
        <dbReference type="ARBA" id="ARBA00038171"/>
    </source>
</evidence>
<dbReference type="Proteomes" id="UP000317494">
    <property type="component" value="Unassembled WGS sequence"/>
</dbReference>
<proteinExistence type="inferred from homology"/>
<evidence type="ECO:0000313" key="11">
    <source>
        <dbReference type="Proteomes" id="UP000317494"/>
    </source>
</evidence>
<dbReference type="VEuPathDB" id="FungiDB:SeMB42_g06119"/>
<dbReference type="Gene3D" id="3.30.70.100">
    <property type="match status" value="1"/>
</dbReference>
<dbReference type="GO" id="GO:0006825">
    <property type="term" value="P:copper ion transport"/>
    <property type="evidence" value="ECO:0007669"/>
    <property type="project" value="UniProtKB-KW"/>
</dbReference>
<organism evidence="9 11">
    <name type="scientific">Synchytrium endobioticum</name>
    <dbReference type="NCBI Taxonomy" id="286115"/>
    <lineage>
        <taxon>Eukaryota</taxon>
        <taxon>Fungi</taxon>
        <taxon>Fungi incertae sedis</taxon>
        <taxon>Chytridiomycota</taxon>
        <taxon>Chytridiomycota incertae sedis</taxon>
        <taxon>Chytridiomycetes</taxon>
        <taxon>Synchytriales</taxon>
        <taxon>Synchytriaceae</taxon>
        <taxon>Synchytrium</taxon>
    </lineage>
</organism>
<dbReference type="FunFam" id="3.30.70.100:FF:000008">
    <property type="entry name" value="Copper transport protein ATOX1"/>
    <property type="match status" value="1"/>
</dbReference>
<keyword evidence="5" id="KW-0406">Ion transport</keyword>
<evidence type="ECO:0000256" key="4">
    <source>
        <dbReference type="ARBA" id="ARBA00023008"/>
    </source>
</evidence>
<evidence type="ECO:0000256" key="3">
    <source>
        <dbReference type="ARBA" id="ARBA00022796"/>
    </source>
</evidence>
<keyword evidence="2" id="KW-0479">Metal-binding</keyword>
<dbReference type="EMBL" id="QEAN01000324">
    <property type="protein sequence ID" value="TPX40176.1"/>
    <property type="molecule type" value="Genomic_DNA"/>
</dbReference>
<dbReference type="PROSITE" id="PS50846">
    <property type="entry name" value="HMA_2"/>
    <property type="match status" value="1"/>
</dbReference>
<reference evidence="11 12" key="1">
    <citation type="journal article" date="2019" name="Sci. Rep.">
        <title>Comparative genomics of chytrid fungi reveal insights into the obligate biotrophic and pathogenic lifestyle of Synchytrium endobioticum.</title>
        <authorList>
            <person name="van de Vossenberg B.T.L.H."/>
            <person name="Warris S."/>
            <person name="Nguyen H.D.T."/>
            <person name="van Gent-Pelzer M.P.E."/>
            <person name="Joly D.L."/>
            <person name="van de Geest H.C."/>
            <person name="Bonants P.J.M."/>
            <person name="Smith D.S."/>
            <person name="Levesque C.A."/>
            <person name="van der Lee T.A.J."/>
        </authorList>
    </citation>
    <scope>NUCLEOTIDE SEQUENCE [LARGE SCALE GENOMIC DNA]</scope>
    <source>
        <strain evidence="10 12">LEV6574</strain>
        <strain evidence="9 11">MB42</strain>
    </source>
</reference>
<comment type="similarity">
    <text evidence="7">Belongs to the ATX1 family.</text>
</comment>
<evidence type="ECO:0000313" key="10">
    <source>
        <dbReference type="EMBL" id="TPX45538.1"/>
    </source>
</evidence>
<protein>
    <recommendedName>
        <fullName evidence="8">HMA domain-containing protein</fullName>
    </recommendedName>
</protein>
<evidence type="ECO:0000256" key="5">
    <source>
        <dbReference type="ARBA" id="ARBA00023065"/>
    </source>
</evidence>
<keyword evidence="11" id="KW-1185">Reference proteome</keyword>
<sequence length="73" mass="7952">MADDKIHRFKVVMTCSGCSNAVSRVLSKTPGVNQFDVSLEKQEVTVRTTGLTQDAVFEVIKKTGKPVEALPSQ</sequence>
<gene>
    <name evidence="10" type="ORF">SeLEV6574_g03816</name>
    <name evidence="9" type="ORF">SeMB42_g06119</name>
</gene>
<keyword evidence="4" id="KW-0186">Copper</keyword>
<dbReference type="EMBL" id="QEAM01000138">
    <property type="protein sequence ID" value="TPX45538.1"/>
    <property type="molecule type" value="Genomic_DNA"/>
</dbReference>
<keyword evidence="3" id="KW-0187">Copper transport</keyword>
<keyword evidence="1" id="KW-0813">Transport</keyword>
<comment type="caution">
    <text evidence="9">The sequence shown here is derived from an EMBL/GenBank/DDBJ whole genome shotgun (WGS) entry which is preliminary data.</text>
</comment>
<evidence type="ECO:0000313" key="12">
    <source>
        <dbReference type="Proteomes" id="UP000320475"/>
    </source>
</evidence>
<evidence type="ECO:0000256" key="2">
    <source>
        <dbReference type="ARBA" id="ARBA00022723"/>
    </source>
</evidence>
<dbReference type="OrthoDB" id="689350at2759"/>
<dbReference type="STRING" id="286115.A0A507CM86"/>
<evidence type="ECO:0000256" key="6">
    <source>
        <dbReference type="ARBA" id="ARBA00023186"/>
    </source>
</evidence>
<dbReference type="InterPro" id="IPR006121">
    <property type="entry name" value="HMA_dom"/>
</dbReference>
<dbReference type="PANTHER" id="PTHR46365">
    <property type="entry name" value="COPPER TRANSPORT PROTEIN ATOX1"/>
    <property type="match status" value="1"/>
</dbReference>
<evidence type="ECO:0000313" key="9">
    <source>
        <dbReference type="EMBL" id="TPX40176.1"/>
    </source>
</evidence>
<name>A0A507CM86_9FUNG</name>
<dbReference type="GO" id="GO:0005829">
    <property type="term" value="C:cytosol"/>
    <property type="evidence" value="ECO:0007669"/>
    <property type="project" value="TreeGrafter"/>
</dbReference>
<dbReference type="InterPro" id="IPR051881">
    <property type="entry name" value="Copper_transport_ATOX1-like"/>
</dbReference>
<keyword evidence="6" id="KW-0143">Chaperone</keyword>
<dbReference type="PANTHER" id="PTHR46365:SF1">
    <property type="entry name" value="COPPER TRANSPORT PROTEIN ATOX1"/>
    <property type="match status" value="1"/>
</dbReference>
<dbReference type="GO" id="GO:0046872">
    <property type="term" value="F:metal ion binding"/>
    <property type="evidence" value="ECO:0007669"/>
    <property type="project" value="UniProtKB-KW"/>
</dbReference>
<dbReference type="Proteomes" id="UP000320475">
    <property type="component" value="Unassembled WGS sequence"/>
</dbReference>